<reference evidence="5 6" key="1">
    <citation type="journal article" date="2022" name="Cell">
        <title>Repeat-based holocentromeres influence genome architecture and karyotype evolution.</title>
        <authorList>
            <person name="Hofstatter P.G."/>
            <person name="Thangavel G."/>
            <person name="Lux T."/>
            <person name="Neumann P."/>
            <person name="Vondrak T."/>
            <person name="Novak P."/>
            <person name="Zhang M."/>
            <person name="Costa L."/>
            <person name="Castellani M."/>
            <person name="Scott A."/>
            <person name="Toegelov H."/>
            <person name="Fuchs J."/>
            <person name="Mata-Sucre Y."/>
            <person name="Dias Y."/>
            <person name="Vanzela A.L.L."/>
            <person name="Huettel B."/>
            <person name="Almeida C.C.S."/>
            <person name="Simkova H."/>
            <person name="Souza G."/>
            <person name="Pedrosa-Harand A."/>
            <person name="Macas J."/>
            <person name="Mayer K.F.X."/>
            <person name="Houben A."/>
            <person name="Marques A."/>
        </authorList>
    </citation>
    <scope>NUCLEOTIDE SEQUENCE [LARGE SCALE GENOMIC DNA]</scope>
    <source>
        <strain evidence="5">RhyTen1mFocal</strain>
    </source>
</reference>
<dbReference type="PROSITE" id="PS50600">
    <property type="entry name" value="ULP_PROTEASE"/>
    <property type="match status" value="1"/>
</dbReference>
<dbReference type="InterPro" id="IPR038765">
    <property type="entry name" value="Papain-like_cys_pep_sf"/>
</dbReference>
<gene>
    <name evidence="5" type="ORF">LUZ61_023110</name>
</gene>
<keyword evidence="3" id="KW-0378">Hydrolase</keyword>
<evidence type="ECO:0000256" key="3">
    <source>
        <dbReference type="ARBA" id="ARBA00022801"/>
    </source>
</evidence>
<evidence type="ECO:0000313" key="6">
    <source>
        <dbReference type="Proteomes" id="UP001210211"/>
    </source>
</evidence>
<keyword evidence="6" id="KW-1185">Reference proteome</keyword>
<evidence type="ECO:0000313" key="5">
    <source>
        <dbReference type="EMBL" id="KAJ3667556.1"/>
    </source>
</evidence>
<comment type="similarity">
    <text evidence="1">Belongs to the peptidase C48 family.</text>
</comment>
<dbReference type="Pfam" id="PF02902">
    <property type="entry name" value="Peptidase_C48"/>
    <property type="match status" value="1"/>
</dbReference>
<dbReference type="Gene3D" id="3.40.395.10">
    <property type="entry name" value="Adenoviral Proteinase, Chain A"/>
    <property type="match status" value="1"/>
</dbReference>
<dbReference type="InterPro" id="IPR003653">
    <property type="entry name" value="Peptidase_C48_C"/>
</dbReference>
<organism evidence="5 6">
    <name type="scientific">Rhynchospora tenuis</name>
    <dbReference type="NCBI Taxonomy" id="198213"/>
    <lineage>
        <taxon>Eukaryota</taxon>
        <taxon>Viridiplantae</taxon>
        <taxon>Streptophyta</taxon>
        <taxon>Embryophyta</taxon>
        <taxon>Tracheophyta</taxon>
        <taxon>Spermatophyta</taxon>
        <taxon>Magnoliopsida</taxon>
        <taxon>Liliopsida</taxon>
        <taxon>Poales</taxon>
        <taxon>Cyperaceae</taxon>
        <taxon>Cyperoideae</taxon>
        <taxon>Rhynchosporeae</taxon>
        <taxon>Rhynchospora</taxon>
    </lineage>
</organism>
<dbReference type="AlphaFoldDB" id="A0AAD5W541"/>
<dbReference type="GO" id="GO:0006508">
    <property type="term" value="P:proteolysis"/>
    <property type="evidence" value="ECO:0007669"/>
    <property type="project" value="UniProtKB-KW"/>
</dbReference>
<dbReference type="GO" id="GO:0008234">
    <property type="term" value="F:cysteine-type peptidase activity"/>
    <property type="evidence" value="ECO:0007669"/>
    <property type="project" value="InterPro"/>
</dbReference>
<dbReference type="Proteomes" id="UP001210211">
    <property type="component" value="Unassembled WGS sequence"/>
</dbReference>
<evidence type="ECO:0000256" key="2">
    <source>
        <dbReference type="ARBA" id="ARBA00022670"/>
    </source>
</evidence>
<protein>
    <recommendedName>
        <fullName evidence="4">Ubiquitin-like protease family profile domain-containing protein</fullName>
    </recommendedName>
</protein>
<sequence length="133" mass="15206">MIWDNSHWVGLAINLELWDIEILDSNQYKNDGFVREYMRPVVEMLPYIVRKLCGPRATQSHGVKPFTWQRTQGLYSNDRSGDCGPLAAKFMEMHALGASSGGMDSLTDEVVDNLRKQYAVDIYKECIVPLYSE</sequence>
<dbReference type="SUPFAM" id="SSF54001">
    <property type="entry name" value="Cysteine proteinases"/>
    <property type="match status" value="1"/>
</dbReference>
<keyword evidence="2" id="KW-0645">Protease</keyword>
<dbReference type="EMBL" id="JAMRDG010001496">
    <property type="protein sequence ID" value="KAJ3667556.1"/>
    <property type="molecule type" value="Genomic_DNA"/>
</dbReference>
<proteinExistence type="inferred from homology"/>
<comment type="caution">
    <text evidence="5">The sequence shown here is derived from an EMBL/GenBank/DDBJ whole genome shotgun (WGS) entry which is preliminary data.</text>
</comment>
<feature type="domain" description="Ubiquitin-like protease family profile" evidence="4">
    <location>
        <begin position="1"/>
        <end position="94"/>
    </location>
</feature>
<accession>A0AAD5W541</accession>
<evidence type="ECO:0000256" key="1">
    <source>
        <dbReference type="ARBA" id="ARBA00005234"/>
    </source>
</evidence>
<evidence type="ECO:0000259" key="4">
    <source>
        <dbReference type="PROSITE" id="PS50600"/>
    </source>
</evidence>
<name>A0AAD5W541_9POAL</name>